<proteinExistence type="predicted"/>
<keyword evidence="1" id="KW-0732">Signal</keyword>
<dbReference type="Proteomes" id="UP000016933">
    <property type="component" value="Unassembled WGS sequence"/>
</dbReference>
<name>N1PUF7_DOTSN</name>
<gene>
    <name evidence="2" type="ORF">DOTSEDRAFT_32728</name>
</gene>
<dbReference type="AlphaFoldDB" id="N1PUF7"/>
<sequence length="201" mass="22637">MHLPFTAILAATVTSILALPTIVDDATFFNTTIADKGHHKHPVVARLQLRERDNDGKCTGFNAFKRGKAVQVHANKCVILDDKVDELAEDFTYVPDKKLEEFRHNDRLDLEYKTCEIKAFESEDCGSGEIAASREYNICKLCRRVGEQTDDVIDVSKGNFWEGASSSERTGYQVQLEGWHLLCIPAPKARSVMFECDLPWA</sequence>
<protein>
    <submittedName>
        <fullName evidence="2">Uncharacterized protein</fullName>
    </submittedName>
</protein>
<reference evidence="2 3" key="2">
    <citation type="journal article" date="2012" name="PLoS Pathog.">
        <title>Diverse lifestyles and strategies of plant pathogenesis encoded in the genomes of eighteen Dothideomycetes fungi.</title>
        <authorList>
            <person name="Ohm R.A."/>
            <person name="Feau N."/>
            <person name="Henrissat B."/>
            <person name="Schoch C.L."/>
            <person name="Horwitz B.A."/>
            <person name="Barry K.W."/>
            <person name="Condon B.J."/>
            <person name="Copeland A.C."/>
            <person name="Dhillon B."/>
            <person name="Glaser F."/>
            <person name="Hesse C.N."/>
            <person name="Kosti I."/>
            <person name="LaButti K."/>
            <person name="Lindquist E.A."/>
            <person name="Lucas S."/>
            <person name="Salamov A.A."/>
            <person name="Bradshaw R.E."/>
            <person name="Ciuffetti L."/>
            <person name="Hamelin R.C."/>
            <person name="Kema G.H.J."/>
            <person name="Lawrence C."/>
            <person name="Scott J.A."/>
            <person name="Spatafora J.W."/>
            <person name="Turgeon B.G."/>
            <person name="de Wit P.J.G.M."/>
            <person name="Zhong S."/>
            <person name="Goodwin S.B."/>
            <person name="Grigoriev I.V."/>
        </authorList>
    </citation>
    <scope>NUCLEOTIDE SEQUENCE [LARGE SCALE GENOMIC DNA]</scope>
    <source>
        <strain evidence="3">NZE10 / CBS 128990</strain>
    </source>
</reference>
<evidence type="ECO:0000313" key="2">
    <source>
        <dbReference type="EMBL" id="EME46039.1"/>
    </source>
</evidence>
<organism evidence="2 3">
    <name type="scientific">Dothistroma septosporum (strain NZE10 / CBS 128990)</name>
    <name type="common">Red band needle blight fungus</name>
    <name type="synonym">Mycosphaerella pini</name>
    <dbReference type="NCBI Taxonomy" id="675120"/>
    <lineage>
        <taxon>Eukaryota</taxon>
        <taxon>Fungi</taxon>
        <taxon>Dikarya</taxon>
        <taxon>Ascomycota</taxon>
        <taxon>Pezizomycotina</taxon>
        <taxon>Dothideomycetes</taxon>
        <taxon>Dothideomycetidae</taxon>
        <taxon>Mycosphaerellales</taxon>
        <taxon>Mycosphaerellaceae</taxon>
        <taxon>Dothistroma</taxon>
    </lineage>
</organism>
<feature type="signal peptide" evidence="1">
    <location>
        <begin position="1"/>
        <end position="18"/>
    </location>
</feature>
<accession>N1PUF7</accession>
<reference evidence="3" key="1">
    <citation type="journal article" date="2012" name="PLoS Genet.">
        <title>The genomes of the fungal plant pathogens Cladosporium fulvum and Dothistroma septosporum reveal adaptation to different hosts and lifestyles but also signatures of common ancestry.</title>
        <authorList>
            <person name="de Wit P.J.G.M."/>
            <person name="van der Burgt A."/>
            <person name="Oekmen B."/>
            <person name="Stergiopoulos I."/>
            <person name="Abd-Elsalam K.A."/>
            <person name="Aerts A.L."/>
            <person name="Bahkali A.H."/>
            <person name="Beenen H.G."/>
            <person name="Chettri P."/>
            <person name="Cox M.P."/>
            <person name="Datema E."/>
            <person name="de Vries R.P."/>
            <person name="Dhillon B."/>
            <person name="Ganley A.R."/>
            <person name="Griffiths S.A."/>
            <person name="Guo Y."/>
            <person name="Hamelin R.C."/>
            <person name="Henrissat B."/>
            <person name="Kabir M.S."/>
            <person name="Jashni M.K."/>
            <person name="Kema G."/>
            <person name="Klaubauf S."/>
            <person name="Lapidus A."/>
            <person name="Levasseur A."/>
            <person name="Lindquist E."/>
            <person name="Mehrabi R."/>
            <person name="Ohm R.A."/>
            <person name="Owen T.J."/>
            <person name="Salamov A."/>
            <person name="Schwelm A."/>
            <person name="Schijlen E."/>
            <person name="Sun H."/>
            <person name="van den Burg H.A."/>
            <person name="van Ham R.C.H.J."/>
            <person name="Zhang S."/>
            <person name="Goodwin S.B."/>
            <person name="Grigoriev I.V."/>
            <person name="Collemare J."/>
            <person name="Bradshaw R.E."/>
        </authorList>
    </citation>
    <scope>NUCLEOTIDE SEQUENCE [LARGE SCALE GENOMIC DNA]</scope>
    <source>
        <strain evidence="3">NZE10 / CBS 128990</strain>
    </source>
</reference>
<dbReference type="EMBL" id="KB446537">
    <property type="protein sequence ID" value="EME46039.1"/>
    <property type="molecule type" value="Genomic_DNA"/>
</dbReference>
<evidence type="ECO:0000313" key="3">
    <source>
        <dbReference type="Proteomes" id="UP000016933"/>
    </source>
</evidence>
<dbReference type="HOGENOM" id="CLU_1360367_0_0_1"/>
<evidence type="ECO:0000256" key="1">
    <source>
        <dbReference type="SAM" id="SignalP"/>
    </source>
</evidence>
<feature type="chain" id="PRO_5004109349" evidence="1">
    <location>
        <begin position="19"/>
        <end position="201"/>
    </location>
</feature>
<keyword evidence="3" id="KW-1185">Reference proteome</keyword>